<dbReference type="VEuPathDB" id="VectorBase:ASIS007958"/>
<organism evidence="2">
    <name type="scientific">Anopheles sinensis</name>
    <name type="common">Mosquito</name>
    <dbReference type="NCBI Taxonomy" id="74873"/>
    <lineage>
        <taxon>Eukaryota</taxon>
        <taxon>Metazoa</taxon>
        <taxon>Ecdysozoa</taxon>
        <taxon>Arthropoda</taxon>
        <taxon>Hexapoda</taxon>
        <taxon>Insecta</taxon>
        <taxon>Pterygota</taxon>
        <taxon>Neoptera</taxon>
        <taxon>Endopterygota</taxon>
        <taxon>Diptera</taxon>
        <taxon>Nematocera</taxon>
        <taxon>Culicoidea</taxon>
        <taxon>Culicidae</taxon>
        <taxon>Anophelinae</taxon>
        <taxon>Anopheles</taxon>
    </lineage>
</organism>
<dbReference type="EMBL" id="KE524999">
    <property type="protein sequence ID" value="KFB39833.1"/>
    <property type="molecule type" value="Genomic_DNA"/>
</dbReference>
<feature type="region of interest" description="Disordered" evidence="1">
    <location>
        <begin position="12"/>
        <end position="37"/>
    </location>
</feature>
<keyword evidence="4" id="KW-1185">Reference proteome</keyword>
<dbReference type="EnsemblMetazoa" id="ASIC007203-RA">
    <property type="protein sequence ID" value="ASIC007203-PA"/>
    <property type="gene ID" value="ASIC007203"/>
</dbReference>
<evidence type="ECO:0000256" key="1">
    <source>
        <dbReference type="SAM" id="MobiDB-lite"/>
    </source>
</evidence>
<proteinExistence type="predicted"/>
<evidence type="ECO:0000313" key="2">
    <source>
        <dbReference type="EMBL" id="KFB39833.1"/>
    </source>
</evidence>
<dbReference type="EMBL" id="ATLV01015000">
    <property type="status" value="NOT_ANNOTATED_CDS"/>
    <property type="molecule type" value="Genomic_DNA"/>
</dbReference>
<dbReference type="AlphaFoldDB" id="A0A084VPD9"/>
<name>A0A084VPD9_ANOSI</name>
<evidence type="ECO:0000313" key="3">
    <source>
        <dbReference type="EnsemblMetazoa" id="ASIC007203-PA"/>
    </source>
</evidence>
<reference evidence="2 4" key="1">
    <citation type="journal article" date="2014" name="BMC Genomics">
        <title>Genome sequence of Anopheles sinensis provides insight into genetics basis of mosquito competence for malaria parasites.</title>
        <authorList>
            <person name="Zhou D."/>
            <person name="Zhang D."/>
            <person name="Ding G."/>
            <person name="Shi L."/>
            <person name="Hou Q."/>
            <person name="Ye Y."/>
            <person name="Xu Y."/>
            <person name="Zhou H."/>
            <person name="Xiong C."/>
            <person name="Li S."/>
            <person name="Yu J."/>
            <person name="Hong S."/>
            <person name="Yu X."/>
            <person name="Zou P."/>
            <person name="Chen C."/>
            <person name="Chang X."/>
            <person name="Wang W."/>
            <person name="Lv Y."/>
            <person name="Sun Y."/>
            <person name="Ma L."/>
            <person name="Shen B."/>
            <person name="Zhu C."/>
        </authorList>
    </citation>
    <scope>NUCLEOTIDE SEQUENCE [LARGE SCALE GENOMIC DNA]</scope>
</reference>
<sequence>MGHPLLLVVSNHGIVRRNPQPAPGTESTSRHRQRSPNITLVDAPECECWMQLHLPRRPTDRLSASRLRTAVVTGPGDAWGHSWGESVCRFAAEIRKRTEPSKAWRLPWARRWHGMAIVQLAKGSVSSLSAAYLLAGQSSDTGKGRGKLRGRRMVRQKAYAYALAFSDLITEPFRGKRAQGKRSPENIPKM</sequence>
<dbReference type="Proteomes" id="UP000030765">
    <property type="component" value="Unassembled WGS sequence"/>
</dbReference>
<reference evidence="3" key="2">
    <citation type="submission" date="2020-05" db="UniProtKB">
        <authorList>
            <consortium name="EnsemblMetazoa"/>
        </authorList>
    </citation>
    <scope>IDENTIFICATION</scope>
</reference>
<protein>
    <submittedName>
        <fullName evidence="2 3">Uncharacterized protein</fullName>
    </submittedName>
</protein>
<accession>A0A084VPD9</accession>
<dbReference type="VEuPathDB" id="VectorBase:ASIC007203"/>
<evidence type="ECO:0000313" key="4">
    <source>
        <dbReference type="Proteomes" id="UP000030765"/>
    </source>
</evidence>
<gene>
    <name evidence="2" type="ORF">ZHAS_00007203</name>
</gene>